<dbReference type="OrthoDB" id="538216at2759"/>
<protein>
    <recommendedName>
        <fullName evidence="2">LysM domain-containing protein</fullName>
    </recommendedName>
</protein>
<sequence>MSPSNGVAGGGGAGAANGRNYLEHEVTKMDTLAGVAIKYGVEVADIKRMNGLATDLQMFAMKTLRIPLPGRHPPSAIPSDDSGSSRENGCKNSHSHRTTSNILDSLESLRLKPPLKVSPAMNTLQNYYGLDLRNKRSVEGMEMTVYRTGTPYIFDNGLPPKASTFPESSYKTRSLGFSQDGVADYGPLTDSGDDEGEKSSEKSVRRRQKAEPDLGVGTPEKLLKEENSGGRRSSFSTITGKGLALRPKSASRTSLTGDVESSLSNAIPLGIGDSVMVDEPVGVRKASSLSSLQDQDGRRSSSIWSTSNWNLKSDLQVLSAASITGPLLEGLPLAMSGRRNKAALD</sequence>
<dbReference type="InParanoid" id="A0A059AW68"/>
<dbReference type="Gramene" id="KCW57891">
    <property type="protein sequence ID" value="KCW57891"/>
    <property type="gene ID" value="EUGRSUZ_H00642"/>
</dbReference>
<dbReference type="InterPro" id="IPR045030">
    <property type="entry name" value="LYSM1-4"/>
</dbReference>
<dbReference type="eggNOG" id="KOG2850">
    <property type="taxonomic scope" value="Eukaryota"/>
</dbReference>
<evidence type="ECO:0000259" key="2">
    <source>
        <dbReference type="PROSITE" id="PS51782"/>
    </source>
</evidence>
<accession>A0A059AW68</accession>
<dbReference type="EMBL" id="KK198760">
    <property type="protein sequence ID" value="KCW57891.1"/>
    <property type="molecule type" value="Genomic_DNA"/>
</dbReference>
<proteinExistence type="predicted"/>
<dbReference type="SMART" id="SM00257">
    <property type="entry name" value="LysM"/>
    <property type="match status" value="1"/>
</dbReference>
<dbReference type="PANTHER" id="PTHR20932:SF36">
    <property type="entry name" value="OS03G0110600 PROTEIN"/>
    <property type="match status" value="1"/>
</dbReference>
<feature type="compositionally biased region" description="Polar residues" evidence="1">
    <location>
        <begin position="230"/>
        <end position="239"/>
    </location>
</feature>
<feature type="compositionally biased region" description="Polar residues" evidence="1">
    <location>
        <begin position="81"/>
        <end position="99"/>
    </location>
</feature>
<dbReference type="Pfam" id="PF01476">
    <property type="entry name" value="LysM"/>
    <property type="match status" value="1"/>
</dbReference>
<dbReference type="InterPro" id="IPR036779">
    <property type="entry name" value="LysM_dom_sf"/>
</dbReference>
<gene>
    <name evidence="3" type="ORF">EUGRSUZ_H00642</name>
</gene>
<dbReference type="CDD" id="cd00118">
    <property type="entry name" value="LysM"/>
    <property type="match status" value="1"/>
</dbReference>
<dbReference type="SUPFAM" id="SSF54106">
    <property type="entry name" value="LysM domain"/>
    <property type="match status" value="1"/>
</dbReference>
<dbReference type="InterPro" id="IPR018392">
    <property type="entry name" value="LysM"/>
</dbReference>
<dbReference type="AlphaFoldDB" id="A0A059AW68"/>
<feature type="region of interest" description="Disordered" evidence="1">
    <location>
        <begin position="176"/>
        <end position="259"/>
    </location>
</feature>
<dbReference type="PROSITE" id="PS51782">
    <property type="entry name" value="LYSM"/>
    <property type="match status" value="1"/>
</dbReference>
<feature type="domain" description="LysM" evidence="2">
    <location>
        <begin position="22"/>
        <end position="66"/>
    </location>
</feature>
<dbReference type="OMA" id="YSIGQHT"/>
<evidence type="ECO:0000256" key="1">
    <source>
        <dbReference type="SAM" id="MobiDB-lite"/>
    </source>
</evidence>
<feature type="region of interest" description="Disordered" evidence="1">
    <location>
        <begin position="67"/>
        <end position="99"/>
    </location>
</feature>
<reference evidence="3" key="1">
    <citation type="submission" date="2013-07" db="EMBL/GenBank/DDBJ databases">
        <title>The genome of Eucalyptus grandis.</title>
        <authorList>
            <person name="Schmutz J."/>
            <person name="Hayes R."/>
            <person name="Myburg A."/>
            <person name="Tuskan G."/>
            <person name="Grattapaglia D."/>
            <person name="Rokhsar D.S."/>
        </authorList>
    </citation>
    <scope>NUCLEOTIDE SEQUENCE</scope>
    <source>
        <tissue evidence="3">Leaf extractions</tissue>
    </source>
</reference>
<feature type="compositionally biased region" description="Polar residues" evidence="1">
    <location>
        <begin position="250"/>
        <end position="259"/>
    </location>
</feature>
<dbReference type="PANTHER" id="PTHR20932">
    <property type="entry name" value="LYSM AND PUTATIVE PEPTIDOGLYCAN-BINDING DOMAIN-CONTAINING PROTEIN"/>
    <property type="match status" value="1"/>
</dbReference>
<name>A0A059AW68_EUCGR</name>
<dbReference type="Gene3D" id="3.10.350.10">
    <property type="entry name" value="LysM domain"/>
    <property type="match status" value="1"/>
</dbReference>
<evidence type="ECO:0000313" key="3">
    <source>
        <dbReference type="EMBL" id="KCW57891.1"/>
    </source>
</evidence>
<dbReference type="KEGG" id="egr:104456425"/>
<organism evidence="3">
    <name type="scientific">Eucalyptus grandis</name>
    <name type="common">Flooded gum</name>
    <dbReference type="NCBI Taxonomy" id="71139"/>
    <lineage>
        <taxon>Eukaryota</taxon>
        <taxon>Viridiplantae</taxon>
        <taxon>Streptophyta</taxon>
        <taxon>Embryophyta</taxon>
        <taxon>Tracheophyta</taxon>
        <taxon>Spermatophyta</taxon>
        <taxon>Magnoliopsida</taxon>
        <taxon>eudicotyledons</taxon>
        <taxon>Gunneridae</taxon>
        <taxon>Pentapetalae</taxon>
        <taxon>rosids</taxon>
        <taxon>malvids</taxon>
        <taxon>Myrtales</taxon>
        <taxon>Myrtaceae</taxon>
        <taxon>Myrtoideae</taxon>
        <taxon>Eucalypteae</taxon>
        <taxon>Eucalyptus</taxon>
    </lineage>
</organism>